<reference evidence="1 2" key="1">
    <citation type="journal article" date="2015" name="Nature">
        <title>rRNA introns, odd ribosomes, and small enigmatic genomes across a large radiation of phyla.</title>
        <authorList>
            <person name="Brown C.T."/>
            <person name="Hug L.A."/>
            <person name="Thomas B.C."/>
            <person name="Sharon I."/>
            <person name="Castelle C.J."/>
            <person name="Singh A."/>
            <person name="Wilkins M.J."/>
            <person name="Williams K.H."/>
            <person name="Banfield J.F."/>
        </authorList>
    </citation>
    <scope>NUCLEOTIDE SEQUENCE [LARGE SCALE GENOMIC DNA]</scope>
</reference>
<organism evidence="1 2">
    <name type="scientific">Candidatus Daviesbacteria bacterium GW2011_GWA2_42_7</name>
    <dbReference type="NCBI Taxonomy" id="1618425"/>
    <lineage>
        <taxon>Bacteria</taxon>
        <taxon>Candidatus Daviesiibacteriota</taxon>
    </lineage>
</organism>
<comment type="caution">
    <text evidence="1">The sequence shown here is derived from an EMBL/GenBank/DDBJ whole genome shotgun (WGS) entry which is preliminary data.</text>
</comment>
<name>A0A0G1DJ65_9BACT</name>
<evidence type="ECO:0000313" key="2">
    <source>
        <dbReference type="Proteomes" id="UP000034785"/>
    </source>
</evidence>
<gene>
    <name evidence="1" type="ORF">UV41_C0011G0028</name>
</gene>
<protein>
    <recommendedName>
        <fullName evidence="3">Right handed beta helix domain-containing protein</fullName>
    </recommendedName>
</protein>
<accession>A0A0G1DJ65</accession>
<dbReference type="Proteomes" id="UP000034785">
    <property type="component" value="Unassembled WGS sequence"/>
</dbReference>
<sequence length="364" mass="40411">MRLHWFLRLTLLLLFLVLLWIFVGFILPRLLPVASVSNTSKFGFIFRKEEWSGEIKIVGDLWALPGTTVSVKPGSKILVAKEGDNFNLHWLPWELRSGLNTGTESLGVKNGELYFDEKQKIQVHLAKFFVWGTKEQPVEIRSDETRPGSPYDFNVIKMDEGIISHVVMSNYRKFLVGGNTTIRESEFDVVGECAVCTKYASPSIFKNIFKGSLRTSILVVGGSPKINDNLFLGVGEGITVDPKRFGAPIIYHNNFEVDGVALRFLTGSEEVGGAVALNDFAGPSAITIPCDSRIKFVQNQIKGVFRLAPSGNCSGSMALGPNYWLSVDRQAILREKIVGREQRFEVLLPTVLQSSPSGVGRRID</sequence>
<evidence type="ECO:0000313" key="1">
    <source>
        <dbReference type="EMBL" id="KKS70866.1"/>
    </source>
</evidence>
<dbReference type="EMBL" id="LCEJ01000011">
    <property type="protein sequence ID" value="KKS70866.1"/>
    <property type="molecule type" value="Genomic_DNA"/>
</dbReference>
<evidence type="ECO:0008006" key="3">
    <source>
        <dbReference type="Google" id="ProtNLM"/>
    </source>
</evidence>
<proteinExistence type="predicted"/>
<dbReference type="AlphaFoldDB" id="A0A0G1DJ65"/>